<evidence type="ECO:0000256" key="3">
    <source>
        <dbReference type="ARBA" id="ARBA00023163"/>
    </source>
</evidence>
<name>A0ABR9M0R1_9ACTN</name>
<evidence type="ECO:0000313" key="6">
    <source>
        <dbReference type="Proteomes" id="UP000633509"/>
    </source>
</evidence>
<dbReference type="Proteomes" id="UP000633509">
    <property type="component" value="Unassembled WGS sequence"/>
</dbReference>
<keyword evidence="6" id="KW-1185">Reference proteome</keyword>
<dbReference type="InterPro" id="IPR018060">
    <property type="entry name" value="HTH_AraC"/>
</dbReference>
<gene>
    <name evidence="5" type="ORF">H4W80_004733</name>
</gene>
<proteinExistence type="predicted"/>
<keyword evidence="2" id="KW-0238">DNA-binding</keyword>
<evidence type="ECO:0000256" key="1">
    <source>
        <dbReference type="ARBA" id="ARBA00023015"/>
    </source>
</evidence>
<dbReference type="RefSeq" id="WP_192787033.1">
    <property type="nucleotide sequence ID" value="NZ_JADBEK010000001.1"/>
</dbReference>
<evidence type="ECO:0000313" key="5">
    <source>
        <dbReference type="EMBL" id="MBE1586475.1"/>
    </source>
</evidence>
<dbReference type="SUPFAM" id="SSF46689">
    <property type="entry name" value="Homeodomain-like"/>
    <property type="match status" value="1"/>
</dbReference>
<dbReference type="Gene3D" id="1.10.10.60">
    <property type="entry name" value="Homeodomain-like"/>
    <property type="match status" value="1"/>
</dbReference>
<dbReference type="SMART" id="SM00342">
    <property type="entry name" value="HTH_ARAC"/>
    <property type="match status" value="1"/>
</dbReference>
<dbReference type="PANTHER" id="PTHR47894">
    <property type="entry name" value="HTH-TYPE TRANSCRIPTIONAL REGULATOR GADX"/>
    <property type="match status" value="1"/>
</dbReference>
<keyword evidence="3" id="KW-0804">Transcription</keyword>
<dbReference type="PANTHER" id="PTHR47894:SF1">
    <property type="entry name" value="HTH-TYPE TRANSCRIPTIONAL REGULATOR VQSM"/>
    <property type="match status" value="1"/>
</dbReference>
<keyword evidence="1" id="KW-0805">Transcription regulation</keyword>
<sequence length="357" mass="39267">MDRRRHFRWEFMVSSAMGDGAMKGTVSPHLTRLLVRAGIAAGLDRSRLAGVPGLAVLDEDGIRIPTATILRVWELVSGPAWETGGSDRVMELWRPGGLGVWDYLFAVSGTLGEAFQVASRRLTAIADPADRLVVTREDDGGATVSWQGPYRDHPDYPVIAEFATYMMLVMASSGAGRRITPVRVHLPHRSPAAPRHLMELFGTRRVEFETGEPSITFARADIEAPLPRADPALAAILDDHARLSVAAARPVLGWLDRFHSVLESAVTGGPPGLDQVAARLAMSPRTLQRRLRDEGTSWREELESLRRRRVDRLLRETTLSVDSIAARVGFTDSRALRRAIHRWYGHGPAAIRASGPS</sequence>
<dbReference type="EMBL" id="JADBEK010000001">
    <property type="protein sequence ID" value="MBE1586475.1"/>
    <property type="molecule type" value="Genomic_DNA"/>
</dbReference>
<organism evidence="5 6">
    <name type="scientific">Nonomuraea angiospora</name>
    <dbReference type="NCBI Taxonomy" id="46172"/>
    <lineage>
        <taxon>Bacteria</taxon>
        <taxon>Bacillati</taxon>
        <taxon>Actinomycetota</taxon>
        <taxon>Actinomycetes</taxon>
        <taxon>Streptosporangiales</taxon>
        <taxon>Streptosporangiaceae</taxon>
        <taxon>Nonomuraea</taxon>
    </lineage>
</organism>
<dbReference type="InterPro" id="IPR032687">
    <property type="entry name" value="AraC-type_N"/>
</dbReference>
<evidence type="ECO:0000256" key="2">
    <source>
        <dbReference type="ARBA" id="ARBA00023125"/>
    </source>
</evidence>
<dbReference type="InterPro" id="IPR009057">
    <property type="entry name" value="Homeodomain-like_sf"/>
</dbReference>
<dbReference type="Pfam" id="PF12625">
    <property type="entry name" value="Arabinose_bd"/>
    <property type="match status" value="1"/>
</dbReference>
<comment type="caution">
    <text evidence="5">The sequence shown here is derived from an EMBL/GenBank/DDBJ whole genome shotgun (WGS) entry which is preliminary data.</text>
</comment>
<protein>
    <submittedName>
        <fullName evidence="5">AraC-like DNA-binding protein</fullName>
    </submittedName>
</protein>
<reference evidence="5 6" key="1">
    <citation type="submission" date="2020-10" db="EMBL/GenBank/DDBJ databases">
        <title>Sequencing the genomes of 1000 actinobacteria strains.</title>
        <authorList>
            <person name="Klenk H.-P."/>
        </authorList>
    </citation>
    <scope>NUCLEOTIDE SEQUENCE [LARGE SCALE GENOMIC DNA]</scope>
    <source>
        <strain evidence="5 6">DSM 43173</strain>
    </source>
</reference>
<dbReference type="PROSITE" id="PS01124">
    <property type="entry name" value="HTH_ARAC_FAMILY_2"/>
    <property type="match status" value="1"/>
</dbReference>
<dbReference type="Pfam" id="PF12833">
    <property type="entry name" value="HTH_18"/>
    <property type="match status" value="1"/>
</dbReference>
<accession>A0ABR9M0R1</accession>
<evidence type="ECO:0000259" key="4">
    <source>
        <dbReference type="PROSITE" id="PS01124"/>
    </source>
</evidence>
<feature type="domain" description="HTH araC/xylS-type" evidence="4">
    <location>
        <begin position="256"/>
        <end position="354"/>
    </location>
</feature>